<sequence>MTPVLMNASDAKTFKENSGVKEVCEDSTTIIADTETVVAQSEAEFGKPQVSKTCERGKDVEISTTSTCFVEPQKIWEPHDLIHCEVRVRKLTLLSTSICQMGLDLPISIASARIRRQKNADTIYSQLKELMLTFAYINSANLTTDNMVGAAGDTNIA</sequence>
<accession>A0A1V9XNE1</accession>
<gene>
    <name evidence="1" type="ORF">BIW11_00867</name>
</gene>
<dbReference type="InParanoid" id="A0A1V9XNE1"/>
<evidence type="ECO:0000313" key="1">
    <source>
        <dbReference type="EMBL" id="OQR74943.1"/>
    </source>
</evidence>
<reference evidence="1 2" key="1">
    <citation type="journal article" date="2017" name="Gigascience">
        <title>Draft genome of the honey bee ectoparasitic mite, Tropilaelaps mercedesae, is shaped by the parasitic life history.</title>
        <authorList>
            <person name="Dong X."/>
            <person name="Armstrong S.D."/>
            <person name="Xia D."/>
            <person name="Makepeace B.L."/>
            <person name="Darby A.C."/>
            <person name="Kadowaki T."/>
        </authorList>
    </citation>
    <scope>NUCLEOTIDE SEQUENCE [LARGE SCALE GENOMIC DNA]</scope>
    <source>
        <strain evidence="1">Wuxi-XJTLU</strain>
    </source>
</reference>
<comment type="caution">
    <text evidence="1">The sequence shown here is derived from an EMBL/GenBank/DDBJ whole genome shotgun (WGS) entry which is preliminary data.</text>
</comment>
<proteinExistence type="predicted"/>
<dbReference type="Proteomes" id="UP000192247">
    <property type="component" value="Unassembled WGS sequence"/>
</dbReference>
<protein>
    <submittedName>
        <fullName evidence="1">Uncharacterized protein</fullName>
    </submittedName>
</protein>
<organism evidence="1 2">
    <name type="scientific">Tropilaelaps mercedesae</name>
    <dbReference type="NCBI Taxonomy" id="418985"/>
    <lineage>
        <taxon>Eukaryota</taxon>
        <taxon>Metazoa</taxon>
        <taxon>Ecdysozoa</taxon>
        <taxon>Arthropoda</taxon>
        <taxon>Chelicerata</taxon>
        <taxon>Arachnida</taxon>
        <taxon>Acari</taxon>
        <taxon>Parasitiformes</taxon>
        <taxon>Mesostigmata</taxon>
        <taxon>Gamasina</taxon>
        <taxon>Dermanyssoidea</taxon>
        <taxon>Laelapidae</taxon>
        <taxon>Tropilaelaps</taxon>
    </lineage>
</organism>
<name>A0A1V9XNE1_9ACAR</name>
<dbReference type="AlphaFoldDB" id="A0A1V9XNE1"/>
<evidence type="ECO:0000313" key="2">
    <source>
        <dbReference type="Proteomes" id="UP000192247"/>
    </source>
</evidence>
<keyword evidence="2" id="KW-1185">Reference proteome</keyword>
<dbReference type="EMBL" id="MNPL01007127">
    <property type="protein sequence ID" value="OQR74943.1"/>
    <property type="molecule type" value="Genomic_DNA"/>
</dbReference>